<feature type="compositionally biased region" description="Basic and acidic residues" evidence="1">
    <location>
        <begin position="369"/>
        <end position="422"/>
    </location>
</feature>
<reference evidence="2 3" key="1">
    <citation type="journal article" date="2023" name="Sci. Data">
        <title>Genome assembly of the Korean intertidal mud-creeper Batillaria attramentaria.</title>
        <authorList>
            <person name="Patra A.K."/>
            <person name="Ho P.T."/>
            <person name="Jun S."/>
            <person name="Lee S.J."/>
            <person name="Kim Y."/>
            <person name="Won Y.J."/>
        </authorList>
    </citation>
    <scope>NUCLEOTIDE SEQUENCE [LARGE SCALE GENOMIC DNA]</scope>
    <source>
        <strain evidence="2">Wonlab-2016</strain>
    </source>
</reference>
<dbReference type="EMBL" id="JACVVK020000369">
    <property type="protein sequence ID" value="KAK7476687.1"/>
    <property type="molecule type" value="Genomic_DNA"/>
</dbReference>
<evidence type="ECO:0000313" key="2">
    <source>
        <dbReference type="EMBL" id="KAK7476687.1"/>
    </source>
</evidence>
<feature type="compositionally biased region" description="Basic and acidic residues" evidence="1">
    <location>
        <begin position="276"/>
        <end position="290"/>
    </location>
</feature>
<proteinExistence type="predicted"/>
<name>A0ABD0JQD2_9CAEN</name>
<sequence length="570" mass="63962">MASSASLSAASAAKVRCVIHFSAKNEDKAICALTETTFDRILDFSNKWKRLVGAQGDVARVFVTRNVCRQSHVTVCKRLLTQVLDFTGNVTTDSLSQPGFAELKPEGLQVVFILRSTQQIQTNILLYFVSLLERCGDVEPNPGPMDENSLSDFLQRMEKNMQGQIKQQEKEVDSLEGFSGRNNLKFIGIRESAKQNYTACAQTIVDVLNQHSTRRTWTIDDVERAHRVGPRKGNSQQPRPLIVCFSRWPDKMAVVQGADLKQNLKDSGIKVAADLTKRQRAETERVRSEGKFGYYKNGRLHVEDRRTPRDEQDPRERPDQRPSPDAEDERDAGDRQQQGAMLASSHSNDDRDDDDHSSQPTPYPAYRHHTLETPPRRPRDSPHAARGARDGHGQKDGARHRDASRTGGGRDRRDTRRDRSRDIAQPLMSGVPANTGSHPLRVEETFTSLQFDFSIYFSSFDVFHAPATKLSYEPEGRRSGGAILLARKTVSGFVTRVNVDLDNTVCVRIGWELTGDTQDLILLCSYVPPAESPYYKDKLCKCNIPLLEQIVLDVLDTDGDCHILVSGDAK</sequence>
<dbReference type="Gene3D" id="3.30.70.1820">
    <property type="entry name" value="L1 transposable element, RRM domain"/>
    <property type="match status" value="1"/>
</dbReference>
<gene>
    <name evidence="2" type="ORF">BaRGS_00032085</name>
</gene>
<feature type="region of interest" description="Disordered" evidence="1">
    <location>
        <begin position="276"/>
        <end position="436"/>
    </location>
</feature>
<dbReference type="Proteomes" id="UP001519460">
    <property type="component" value="Unassembled WGS sequence"/>
</dbReference>
<evidence type="ECO:0000313" key="3">
    <source>
        <dbReference type="Proteomes" id="UP001519460"/>
    </source>
</evidence>
<dbReference type="AlphaFoldDB" id="A0ABD0JQD2"/>
<accession>A0ABD0JQD2</accession>
<feature type="compositionally biased region" description="Basic and acidic residues" evidence="1">
    <location>
        <begin position="300"/>
        <end position="324"/>
    </location>
</feature>
<evidence type="ECO:0000256" key="1">
    <source>
        <dbReference type="SAM" id="MobiDB-lite"/>
    </source>
</evidence>
<comment type="caution">
    <text evidence="2">The sequence shown here is derived from an EMBL/GenBank/DDBJ whole genome shotgun (WGS) entry which is preliminary data.</text>
</comment>
<organism evidence="2 3">
    <name type="scientific">Batillaria attramentaria</name>
    <dbReference type="NCBI Taxonomy" id="370345"/>
    <lineage>
        <taxon>Eukaryota</taxon>
        <taxon>Metazoa</taxon>
        <taxon>Spiralia</taxon>
        <taxon>Lophotrochozoa</taxon>
        <taxon>Mollusca</taxon>
        <taxon>Gastropoda</taxon>
        <taxon>Caenogastropoda</taxon>
        <taxon>Sorbeoconcha</taxon>
        <taxon>Cerithioidea</taxon>
        <taxon>Batillariidae</taxon>
        <taxon>Batillaria</taxon>
    </lineage>
</organism>
<keyword evidence="3" id="KW-1185">Reference proteome</keyword>
<protein>
    <submittedName>
        <fullName evidence="2">Uncharacterized protein</fullName>
    </submittedName>
</protein>